<comment type="caution">
    <text evidence="1">The sequence shown here is derived from an EMBL/GenBank/DDBJ whole genome shotgun (WGS) entry which is preliminary data.</text>
</comment>
<dbReference type="PANTHER" id="PTHR47493:SF1">
    <property type="entry name" value="OS08G0520200 PROTEIN"/>
    <property type="match status" value="1"/>
</dbReference>
<dbReference type="OrthoDB" id="762539at2759"/>
<dbReference type="EMBL" id="CACVBM020001884">
    <property type="protein sequence ID" value="CAA7061648.1"/>
    <property type="molecule type" value="Genomic_DNA"/>
</dbReference>
<dbReference type="PANTHER" id="PTHR47493">
    <property type="entry name" value="OS08G0520200 PROTEIN"/>
    <property type="match status" value="1"/>
</dbReference>
<reference evidence="1" key="1">
    <citation type="submission" date="2020-01" db="EMBL/GenBank/DDBJ databases">
        <authorList>
            <person name="Mishra B."/>
        </authorList>
    </citation>
    <scope>NUCLEOTIDE SEQUENCE [LARGE SCALE GENOMIC DNA]</scope>
</reference>
<accession>A0A6D2L9U3</accession>
<evidence type="ECO:0000313" key="1">
    <source>
        <dbReference type="EMBL" id="CAA7061648.1"/>
    </source>
</evidence>
<organism evidence="1 2">
    <name type="scientific">Microthlaspi erraticum</name>
    <dbReference type="NCBI Taxonomy" id="1685480"/>
    <lineage>
        <taxon>Eukaryota</taxon>
        <taxon>Viridiplantae</taxon>
        <taxon>Streptophyta</taxon>
        <taxon>Embryophyta</taxon>
        <taxon>Tracheophyta</taxon>
        <taxon>Spermatophyta</taxon>
        <taxon>Magnoliopsida</taxon>
        <taxon>eudicotyledons</taxon>
        <taxon>Gunneridae</taxon>
        <taxon>Pentapetalae</taxon>
        <taxon>rosids</taxon>
        <taxon>malvids</taxon>
        <taxon>Brassicales</taxon>
        <taxon>Brassicaceae</taxon>
        <taxon>Coluteocarpeae</taxon>
        <taxon>Microthlaspi</taxon>
    </lineage>
</organism>
<gene>
    <name evidence="1" type="ORF">MERR_LOCUS48884</name>
</gene>
<sequence>MFLLVPGLRPCTGLETLHQLLNHEPHGFSCTVLFDSEGISLDSATANAVLRYYSVFGTLEETEQAYVRKFDRLREFCSEVGLGRRRDLGNVLWNAALLSYAAEFKMKNLQREFVGMLGAGFSPDITTFNIRALAFSRMALF</sequence>
<name>A0A6D2L9U3_9BRAS</name>
<protein>
    <submittedName>
        <fullName evidence="1">Uncharacterized protein</fullName>
    </submittedName>
</protein>
<dbReference type="Proteomes" id="UP000467841">
    <property type="component" value="Unassembled WGS sequence"/>
</dbReference>
<proteinExistence type="predicted"/>
<dbReference type="AlphaFoldDB" id="A0A6D2L9U3"/>
<evidence type="ECO:0000313" key="2">
    <source>
        <dbReference type="Proteomes" id="UP000467841"/>
    </source>
</evidence>
<keyword evidence="2" id="KW-1185">Reference proteome</keyword>